<accession>A0A0F9B969</accession>
<dbReference type="EMBL" id="LAZR01042102">
    <property type="protein sequence ID" value="KKL10332.1"/>
    <property type="molecule type" value="Genomic_DNA"/>
</dbReference>
<comment type="caution">
    <text evidence="1">The sequence shown here is derived from an EMBL/GenBank/DDBJ whole genome shotgun (WGS) entry which is preliminary data.</text>
</comment>
<organism evidence="1">
    <name type="scientific">marine sediment metagenome</name>
    <dbReference type="NCBI Taxonomy" id="412755"/>
    <lineage>
        <taxon>unclassified sequences</taxon>
        <taxon>metagenomes</taxon>
        <taxon>ecological metagenomes</taxon>
    </lineage>
</organism>
<protein>
    <submittedName>
        <fullName evidence="1">Uncharacterized protein</fullName>
    </submittedName>
</protein>
<gene>
    <name evidence="1" type="ORF">LCGC14_2556910</name>
</gene>
<reference evidence="1" key="1">
    <citation type="journal article" date="2015" name="Nature">
        <title>Complex archaea that bridge the gap between prokaryotes and eukaryotes.</title>
        <authorList>
            <person name="Spang A."/>
            <person name="Saw J.H."/>
            <person name="Jorgensen S.L."/>
            <person name="Zaremba-Niedzwiedzka K."/>
            <person name="Martijn J."/>
            <person name="Lind A.E."/>
            <person name="van Eijk R."/>
            <person name="Schleper C."/>
            <person name="Guy L."/>
            <person name="Ettema T.J."/>
        </authorList>
    </citation>
    <scope>NUCLEOTIDE SEQUENCE</scope>
</reference>
<dbReference type="AlphaFoldDB" id="A0A0F9B969"/>
<evidence type="ECO:0000313" key="1">
    <source>
        <dbReference type="EMBL" id="KKL10332.1"/>
    </source>
</evidence>
<sequence>MRPKSSENKAKNVETPAKRAKLEQELGILTYQLAKLQKTGNALAKRSNEIGNELEKLDAKK</sequence>
<name>A0A0F9B969_9ZZZZ</name>
<proteinExistence type="predicted"/>